<reference evidence="2 3" key="1">
    <citation type="journal article" date="2020" name="Nature">
        <title>Six reference-quality genomes reveal evolution of bat adaptations.</title>
        <authorList>
            <person name="Jebb D."/>
            <person name="Huang Z."/>
            <person name="Pippel M."/>
            <person name="Hughes G.M."/>
            <person name="Lavrichenko K."/>
            <person name="Devanna P."/>
            <person name="Winkler S."/>
            <person name="Jermiin L.S."/>
            <person name="Skirmuntt E.C."/>
            <person name="Katzourakis A."/>
            <person name="Burkitt-Gray L."/>
            <person name="Ray D.A."/>
            <person name="Sullivan K.A.M."/>
            <person name="Roscito J.G."/>
            <person name="Kirilenko B.M."/>
            <person name="Davalos L.M."/>
            <person name="Corthals A.P."/>
            <person name="Power M.L."/>
            <person name="Jones G."/>
            <person name="Ransome R.D."/>
            <person name="Dechmann D.K.N."/>
            <person name="Locatelli A.G."/>
            <person name="Puechmaille S.J."/>
            <person name="Fedrigo O."/>
            <person name="Jarvis E.D."/>
            <person name="Hiller M."/>
            <person name="Vernes S.C."/>
            <person name="Myers E.W."/>
            <person name="Teeling E.C."/>
        </authorList>
    </citation>
    <scope>NUCLEOTIDE SEQUENCE [LARGE SCALE GENOMIC DNA]</scope>
    <source>
        <strain evidence="2">Bat1K_MPI-CBG_1</strain>
    </source>
</reference>
<dbReference type="AlphaFoldDB" id="A0A834B894"/>
<name>A0A834B894_9CHIR</name>
<sequence>MGHSPAGVRRSSFFSTDASGTRASVHGRPTAAPQPLKCRVRARAARDPPTSASTPHLPSRPPPAGPLRLAVPSPAENQNPPGAPQSPPLGRRSALKFGIGARTTAQLSLVDRTLLRRTELCNADSLLTSRLPFLHVGLRSLPPWNHRQLLEADRPQCYPLCCFCLENYSVCGMSPKESCVLILSFPSVWLCQVKSEGGETLTNPERPSRAGWRPARGGSGRTGRGWRDEGPHWFGAQGEGCGTFGWERKEQTRGHCGRPSPFLALQYRCAQTTRQTWCPHYVVAFPGAWAG</sequence>
<evidence type="ECO:0000256" key="1">
    <source>
        <dbReference type="SAM" id="MobiDB-lite"/>
    </source>
</evidence>
<dbReference type="Proteomes" id="UP000664940">
    <property type="component" value="Unassembled WGS sequence"/>
</dbReference>
<comment type="caution">
    <text evidence="2">The sequence shown here is derived from an EMBL/GenBank/DDBJ whole genome shotgun (WGS) entry which is preliminary data.</text>
</comment>
<accession>A0A834B894</accession>
<feature type="region of interest" description="Disordered" evidence="1">
    <location>
        <begin position="198"/>
        <end position="229"/>
    </location>
</feature>
<proteinExistence type="predicted"/>
<feature type="region of interest" description="Disordered" evidence="1">
    <location>
        <begin position="1"/>
        <end position="92"/>
    </location>
</feature>
<protein>
    <submittedName>
        <fullName evidence="2">Uncharacterized protein</fullName>
    </submittedName>
</protein>
<feature type="compositionally biased region" description="Polar residues" evidence="1">
    <location>
        <begin position="12"/>
        <end position="22"/>
    </location>
</feature>
<gene>
    <name evidence="2" type="ORF">HJG60_009682</name>
</gene>
<organism evidence="2 3">
    <name type="scientific">Phyllostomus discolor</name>
    <name type="common">pale spear-nosed bat</name>
    <dbReference type="NCBI Taxonomy" id="89673"/>
    <lineage>
        <taxon>Eukaryota</taxon>
        <taxon>Metazoa</taxon>
        <taxon>Chordata</taxon>
        <taxon>Craniata</taxon>
        <taxon>Vertebrata</taxon>
        <taxon>Euteleostomi</taxon>
        <taxon>Mammalia</taxon>
        <taxon>Eutheria</taxon>
        <taxon>Laurasiatheria</taxon>
        <taxon>Chiroptera</taxon>
        <taxon>Yangochiroptera</taxon>
        <taxon>Phyllostomidae</taxon>
        <taxon>Phyllostominae</taxon>
        <taxon>Phyllostomus</taxon>
    </lineage>
</organism>
<evidence type="ECO:0000313" key="3">
    <source>
        <dbReference type="Proteomes" id="UP000664940"/>
    </source>
</evidence>
<dbReference type="EMBL" id="JABVXQ010000002">
    <property type="protein sequence ID" value="KAF6125138.1"/>
    <property type="molecule type" value="Genomic_DNA"/>
</dbReference>
<evidence type="ECO:0000313" key="2">
    <source>
        <dbReference type="EMBL" id="KAF6125138.1"/>
    </source>
</evidence>